<keyword evidence="3" id="KW-0677">Repeat</keyword>
<name>A0A974SNB8_9RHOO</name>
<dbReference type="EMBL" id="CP064781">
    <property type="protein sequence ID" value="QRJ63159.1"/>
    <property type="molecule type" value="Genomic_DNA"/>
</dbReference>
<keyword evidence="2 6" id="KW-0732">Signal</keyword>
<evidence type="ECO:0000313" key="9">
    <source>
        <dbReference type="Proteomes" id="UP000663444"/>
    </source>
</evidence>
<sequence>MNFLRTRRWLAAALAATALTACAGSATRESTGEYIDDSVITTKVKAKFFDNPQVRAMSISVETYKGVVQLSGFAASETERSRAVELARTVPGVKSVHNDIILK</sequence>
<keyword evidence="9" id="KW-1185">Reference proteome</keyword>
<feature type="chain" id="PRO_5037517143" description="Osmotically-inducible protein Y" evidence="6">
    <location>
        <begin position="24"/>
        <end position="103"/>
    </location>
</feature>
<dbReference type="PROSITE" id="PS50914">
    <property type="entry name" value="BON"/>
    <property type="match status" value="1"/>
</dbReference>
<proteinExistence type="predicted"/>
<evidence type="ECO:0000256" key="4">
    <source>
        <dbReference type="ARBA" id="ARBA00022764"/>
    </source>
</evidence>
<dbReference type="FunFam" id="3.30.1340.30:FF:000001">
    <property type="entry name" value="Molecular chaperone OsmY"/>
    <property type="match status" value="1"/>
</dbReference>
<evidence type="ECO:0000256" key="3">
    <source>
        <dbReference type="ARBA" id="ARBA00022737"/>
    </source>
</evidence>
<dbReference type="InterPro" id="IPR014004">
    <property type="entry name" value="Transpt-assoc_nodulatn_dom_bac"/>
</dbReference>
<evidence type="ECO:0000256" key="2">
    <source>
        <dbReference type="ARBA" id="ARBA00022729"/>
    </source>
</evidence>
<feature type="domain" description="BON" evidence="7">
    <location>
        <begin position="36"/>
        <end position="103"/>
    </location>
</feature>
<dbReference type="RefSeq" id="WP_203386687.1">
    <property type="nucleotide sequence ID" value="NZ_CP064781.1"/>
</dbReference>
<feature type="signal peptide" evidence="6">
    <location>
        <begin position="1"/>
        <end position="23"/>
    </location>
</feature>
<dbReference type="Proteomes" id="UP000663444">
    <property type="component" value="Chromosome"/>
</dbReference>
<reference evidence="8" key="1">
    <citation type="submission" date="2020-11" db="EMBL/GenBank/DDBJ databases">
        <title>Azospira restricta DSM 18626 genome sequence.</title>
        <authorList>
            <person name="Moe W.M."/>
        </authorList>
    </citation>
    <scope>NUCLEOTIDE SEQUENCE</scope>
    <source>
        <strain evidence="8">DSM 18626</strain>
    </source>
</reference>
<evidence type="ECO:0000313" key="8">
    <source>
        <dbReference type="EMBL" id="QRJ63159.1"/>
    </source>
</evidence>
<protein>
    <recommendedName>
        <fullName evidence="5">Osmotically-inducible protein Y</fullName>
    </recommendedName>
</protein>
<dbReference type="Gene3D" id="3.30.1340.30">
    <property type="match status" value="1"/>
</dbReference>
<comment type="subcellular location">
    <subcellularLocation>
        <location evidence="1">Periplasm</location>
    </subcellularLocation>
</comment>
<evidence type="ECO:0000259" key="7">
    <source>
        <dbReference type="PROSITE" id="PS50914"/>
    </source>
</evidence>
<dbReference type="Pfam" id="PF04972">
    <property type="entry name" value="BON"/>
    <property type="match status" value="1"/>
</dbReference>
<dbReference type="InterPro" id="IPR051686">
    <property type="entry name" value="Lipoprotein_DolP"/>
</dbReference>
<dbReference type="PANTHER" id="PTHR34606:SF16">
    <property type="entry name" value="BON DOMAIN-CONTAINING PROTEIN"/>
    <property type="match status" value="1"/>
</dbReference>
<gene>
    <name evidence="8" type="ORF">IWH25_15605</name>
</gene>
<dbReference type="InterPro" id="IPR007055">
    <property type="entry name" value="BON_dom"/>
</dbReference>
<organism evidence="8 9">
    <name type="scientific">Azospira restricta</name>
    <dbReference type="NCBI Taxonomy" id="404405"/>
    <lineage>
        <taxon>Bacteria</taxon>
        <taxon>Pseudomonadati</taxon>
        <taxon>Pseudomonadota</taxon>
        <taxon>Betaproteobacteria</taxon>
        <taxon>Rhodocyclales</taxon>
        <taxon>Rhodocyclaceae</taxon>
        <taxon>Azospira</taxon>
    </lineage>
</organism>
<accession>A0A974SNB8</accession>
<dbReference type="AlphaFoldDB" id="A0A974SNB8"/>
<dbReference type="SMART" id="SM00749">
    <property type="entry name" value="BON"/>
    <property type="match status" value="1"/>
</dbReference>
<dbReference type="PANTHER" id="PTHR34606">
    <property type="entry name" value="BON DOMAIN-CONTAINING PROTEIN"/>
    <property type="match status" value="1"/>
</dbReference>
<dbReference type="KEGG" id="ares:IWH25_15605"/>
<dbReference type="PROSITE" id="PS51257">
    <property type="entry name" value="PROKAR_LIPOPROTEIN"/>
    <property type="match status" value="1"/>
</dbReference>
<evidence type="ECO:0000256" key="5">
    <source>
        <dbReference type="ARBA" id="ARBA00070588"/>
    </source>
</evidence>
<dbReference type="GO" id="GO:0042597">
    <property type="term" value="C:periplasmic space"/>
    <property type="evidence" value="ECO:0007669"/>
    <property type="project" value="UniProtKB-SubCell"/>
</dbReference>
<evidence type="ECO:0000256" key="6">
    <source>
        <dbReference type="SAM" id="SignalP"/>
    </source>
</evidence>
<keyword evidence="4" id="KW-0574">Periplasm</keyword>
<evidence type="ECO:0000256" key="1">
    <source>
        <dbReference type="ARBA" id="ARBA00004418"/>
    </source>
</evidence>